<gene>
    <name evidence="8" type="ORF">OZSIB_0938</name>
</gene>
<dbReference type="GO" id="GO:0005829">
    <property type="term" value="C:cytosol"/>
    <property type="evidence" value="ECO:0007669"/>
    <property type="project" value="TreeGrafter"/>
</dbReference>
<keyword evidence="2 6" id="KW-0808">Transferase</keyword>
<evidence type="ECO:0000313" key="9">
    <source>
        <dbReference type="Proteomes" id="UP000252355"/>
    </source>
</evidence>
<dbReference type="Gene3D" id="3.40.1190.20">
    <property type="match status" value="1"/>
</dbReference>
<evidence type="ECO:0000256" key="1">
    <source>
        <dbReference type="ARBA" id="ARBA00010688"/>
    </source>
</evidence>
<protein>
    <submittedName>
        <fullName evidence="8">1-phosphofructokinase</fullName>
    </submittedName>
</protein>
<dbReference type="SUPFAM" id="SSF53613">
    <property type="entry name" value="Ribokinase-like"/>
    <property type="match status" value="1"/>
</dbReference>
<sequence>MILTITPNPLLSYVLHLPTLPPPGANRVASLPWTVGGKGINVARMLKTLGRPGLALGFAGGPNGDKIKARLTEHGISARLIPCSSETRVGFDLIVDHPRTHHWWLEDGQTLTEREILDLLAELDRWLPQARFLALSGTLPGQTSADFYRRIIEQARPFRVEIFLDARGAPLNQAVEVGGFFLKHNRQEFMETFGHDPFHNPWDNPSFHRLRDHGIPGALITDGGGPALLWDPPRFHVLLPPPVQEVSAVGCGDAALAGFLYARACGASMLDAARWAMAAGAADAGHAAPCAATADEVEALLPLVEIRAIPIPPA</sequence>
<evidence type="ECO:0000256" key="4">
    <source>
        <dbReference type="ARBA" id="ARBA00022777"/>
    </source>
</evidence>
<evidence type="ECO:0000256" key="3">
    <source>
        <dbReference type="ARBA" id="ARBA00022741"/>
    </source>
</evidence>
<dbReference type="InterPro" id="IPR002173">
    <property type="entry name" value="Carboh/pur_kinase_PfkB_CS"/>
</dbReference>
<accession>A0A367ZUI3</accession>
<dbReference type="Pfam" id="PF00294">
    <property type="entry name" value="PfkB"/>
    <property type="match status" value="1"/>
</dbReference>
<dbReference type="PANTHER" id="PTHR46566">
    <property type="entry name" value="1-PHOSPHOFRUCTOKINASE-RELATED"/>
    <property type="match status" value="1"/>
</dbReference>
<proteinExistence type="inferred from homology"/>
<dbReference type="PROSITE" id="PS00583">
    <property type="entry name" value="PFKB_KINASES_1"/>
    <property type="match status" value="1"/>
</dbReference>
<dbReference type="GO" id="GO:0005524">
    <property type="term" value="F:ATP binding"/>
    <property type="evidence" value="ECO:0007669"/>
    <property type="project" value="UniProtKB-KW"/>
</dbReference>
<dbReference type="PANTHER" id="PTHR46566:SF2">
    <property type="entry name" value="ATP-DEPENDENT 6-PHOSPHOFRUCTOKINASE ISOZYME 2"/>
    <property type="match status" value="1"/>
</dbReference>
<dbReference type="EMBL" id="QOQW01000001">
    <property type="protein sequence ID" value="RCK81804.1"/>
    <property type="molecule type" value="Genomic_DNA"/>
</dbReference>
<dbReference type="Proteomes" id="UP000252355">
    <property type="component" value="Unassembled WGS sequence"/>
</dbReference>
<dbReference type="InterPro" id="IPR017583">
    <property type="entry name" value="Tagatose/fructose_Pkinase"/>
</dbReference>
<organism evidence="8 9">
    <name type="scientific">Candidatus Ozemobacter sibiricus</name>
    <dbReference type="NCBI Taxonomy" id="2268124"/>
    <lineage>
        <taxon>Bacteria</taxon>
        <taxon>Candidatus Ozemobacteria</taxon>
        <taxon>Candidatus Ozemobacterales</taxon>
        <taxon>Candidatus Ozemobacteraceae</taxon>
        <taxon>Candidatus Ozemobacter</taxon>
    </lineage>
</organism>
<dbReference type="InterPro" id="IPR011611">
    <property type="entry name" value="PfkB_dom"/>
</dbReference>
<keyword evidence="5" id="KW-0067">ATP-binding</keyword>
<comment type="similarity">
    <text evidence="1">Belongs to the carbohydrate kinase PfkB family.</text>
</comment>
<reference evidence="8 9" key="1">
    <citation type="submission" date="2018-05" db="EMBL/GenBank/DDBJ databases">
        <title>A metagenomic window into the 2 km-deep terrestrial subsurface aquifer revealed taxonomically and functionally diverse microbial community comprising novel uncultured bacterial lineages.</title>
        <authorList>
            <person name="Kadnikov V.V."/>
            <person name="Mardanov A.V."/>
            <person name="Beletsky A.V."/>
            <person name="Banks D."/>
            <person name="Pimenov N.V."/>
            <person name="Frank Y.A."/>
            <person name="Karnachuk O.V."/>
            <person name="Ravin N.V."/>
        </authorList>
    </citation>
    <scope>NUCLEOTIDE SEQUENCE [LARGE SCALE GENOMIC DNA]</scope>
    <source>
        <strain evidence="8">BY5</strain>
    </source>
</reference>
<dbReference type="AlphaFoldDB" id="A0A367ZUI3"/>
<evidence type="ECO:0000256" key="6">
    <source>
        <dbReference type="PIRNR" id="PIRNR000535"/>
    </source>
</evidence>
<dbReference type="PIRSF" id="PIRSF000535">
    <property type="entry name" value="1PFK/6PFK/LacC"/>
    <property type="match status" value="1"/>
</dbReference>
<dbReference type="InterPro" id="IPR029056">
    <property type="entry name" value="Ribokinase-like"/>
</dbReference>
<keyword evidence="4 8" id="KW-0418">Kinase</keyword>
<evidence type="ECO:0000259" key="7">
    <source>
        <dbReference type="Pfam" id="PF00294"/>
    </source>
</evidence>
<evidence type="ECO:0000256" key="2">
    <source>
        <dbReference type="ARBA" id="ARBA00022679"/>
    </source>
</evidence>
<evidence type="ECO:0000256" key="5">
    <source>
        <dbReference type="ARBA" id="ARBA00022840"/>
    </source>
</evidence>
<name>A0A367ZUI3_9BACT</name>
<dbReference type="GO" id="GO:0008443">
    <property type="term" value="F:phosphofructokinase activity"/>
    <property type="evidence" value="ECO:0007669"/>
    <property type="project" value="TreeGrafter"/>
</dbReference>
<keyword evidence="3" id="KW-0547">Nucleotide-binding</keyword>
<evidence type="ECO:0000313" key="8">
    <source>
        <dbReference type="EMBL" id="RCK81804.1"/>
    </source>
</evidence>
<feature type="domain" description="Carbohydrate kinase PfkB" evidence="7">
    <location>
        <begin position="23"/>
        <end position="285"/>
    </location>
</feature>
<comment type="caution">
    <text evidence="8">The sequence shown here is derived from an EMBL/GenBank/DDBJ whole genome shotgun (WGS) entry which is preliminary data.</text>
</comment>